<evidence type="ECO:0000259" key="1">
    <source>
        <dbReference type="Pfam" id="PF10441"/>
    </source>
</evidence>
<sequence>MSGSLAHVLKTSSAVHAVAIAYHQNTLPNGHQPTAEWLLTRLLKDQNRQNPASSNPIVDVEYWTLLADVLSVQSTAQKHWLLPLLNRVPVAPILASLFELCQTLEQDVSDALGEVASRCFMRFWPLAVPRISTEALLECFGAFLRVEHAGDGLAQMGLSITESLRHSVANSTNKKKIAAIFIQTHLNDWLVMISDSKSQEALYAVGIEILFNADTLRQAHDENHPLVVALRSIPQDIVHPTISRLFASLVASTKKHRGALFGQSSNTGHATHSVTDSLRAAVFTFFDSCTSILAASAPTSATWEARNALLAVIRDENIFVTGYLDGQLSLQSLLPPIISTFTEVEPQHVTLAVTCLSTLVQIDHDLVLKDIPRILPALLVISEPTPAILDFLNLLLEYHIKTRTVQTHLETLFKSFENLSPRPNSIAEYRALCCGMFLHPTHLERLVRATETFLTQSQIAPTLQFITTSLQTLWSNLSAAKSDTLAATFALSCQLAAVVLPALPLRSQELRSSLADWKDGFVSSTASKSLKAVRKNTGDWEEQVVCAALLRLAYSLGLPQSEKLWERIHVLLEDLNIELELLLEMFRLSLSWAYDSDISATRALLDGILTRLVARCDLDILSMLVERWLPTFDALASDQQLENLVEILFRLQQDDDGRLLLLNSLTSAEIWELPRLRVALLTFADVTTARLKDLPSAARRDAASSIYRILLLFPVETLSRSARSDITTRAIETDISLLKSECPELRLFLERVSLYIGSIEQPTATLARYLNHLTADAPSNPTVLSLIETLLRSLTRLSDTTSVDAVVQLIRSLDASDSQTALLSRVTRVVMASDPPPPMRAELEHLYRRLYSALSARVNNIPDRALLDLWLQARLLGHQLHIGEQTPSSENPSVIEPLGLDLPLMGRRFCASISTQDSTSNAAFAVLAHELSSIPAPQRSQHLGFVFAAYVSFSRAMTLEDGAGLDRLVSESVRGLEPDAFSSLASLTMECLSNAESTEDLPSVVHLSALLLSSHPPGKKFVTACLVAFADRPTYTSGPRELRMEVLGLVRHACSEHPASLRALDLGNIWLILSKLLASSKSHDPTTSTDMFHGIAHVVGALIRSRRDLVMLALPNLGIVLQRLVTAIRRPRPLLGAKQAALVADLLPQWIDPATALSIDEAKGLARLLEALVIKTTVRAQSDASQKAESLSRPFSKHSAYVLKAYIDAMNDPLCFLPSDIRRELRPGLFALCSMISEHSRDALMMASLDSGGKMILKSLWAEYERQKYVGKG</sequence>
<name>A0A8H6TU41_MYCCL</name>
<dbReference type="EMBL" id="JACAZE010000001">
    <property type="protein sequence ID" value="KAF7322796.1"/>
    <property type="molecule type" value="Genomic_DNA"/>
</dbReference>
<dbReference type="AlphaFoldDB" id="A0A8H6TU41"/>
<dbReference type="OrthoDB" id="160374at2759"/>
<evidence type="ECO:0000313" key="2">
    <source>
        <dbReference type="EMBL" id="KAF7322796.1"/>
    </source>
</evidence>
<gene>
    <name evidence="2" type="ORF">HMN09_00058900</name>
</gene>
<feature type="domain" description="Nucleolar 27S pre-rRNA processing Urb2/Npa2 C-terminal" evidence="1">
    <location>
        <begin position="1046"/>
        <end position="1272"/>
    </location>
</feature>
<protein>
    <submittedName>
        <fullName evidence="2">Urb2 domain-containing protein</fullName>
    </submittedName>
</protein>
<reference evidence="2" key="1">
    <citation type="submission" date="2020-05" db="EMBL/GenBank/DDBJ databases">
        <title>Mycena genomes resolve the evolution of fungal bioluminescence.</title>
        <authorList>
            <person name="Tsai I.J."/>
        </authorList>
    </citation>
    <scope>NUCLEOTIDE SEQUENCE</scope>
    <source>
        <strain evidence="2">110903Hualien_Pintung</strain>
    </source>
</reference>
<proteinExistence type="predicted"/>
<accession>A0A8H6TU41</accession>
<dbReference type="Pfam" id="PF10441">
    <property type="entry name" value="Urb2"/>
    <property type="match status" value="1"/>
</dbReference>
<dbReference type="InterPro" id="IPR018849">
    <property type="entry name" value="Urb2/Npa2_C"/>
</dbReference>
<organism evidence="2 3">
    <name type="scientific">Mycena chlorophos</name>
    <name type="common">Agaric fungus</name>
    <name type="synonym">Agaricus chlorophos</name>
    <dbReference type="NCBI Taxonomy" id="658473"/>
    <lineage>
        <taxon>Eukaryota</taxon>
        <taxon>Fungi</taxon>
        <taxon>Dikarya</taxon>
        <taxon>Basidiomycota</taxon>
        <taxon>Agaricomycotina</taxon>
        <taxon>Agaricomycetes</taxon>
        <taxon>Agaricomycetidae</taxon>
        <taxon>Agaricales</taxon>
        <taxon>Marasmiineae</taxon>
        <taxon>Mycenaceae</taxon>
        <taxon>Mycena</taxon>
    </lineage>
</organism>
<dbReference type="Proteomes" id="UP000613580">
    <property type="component" value="Unassembled WGS sequence"/>
</dbReference>
<keyword evidence="3" id="KW-1185">Reference proteome</keyword>
<dbReference type="InterPro" id="IPR016024">
    <property type="entry name" value="ARM-type_fold"/>
</dbReference>
<evidence type="ECO:0000313" key="3">
    <source>
        <dbReference type="Proteomes" id="UP000613580"/>
    </source>
</evidence>
<dbReference type="SUPFAM" id="SSF48371">
    <property type="entry name" value="ARM repeat"/>
    <property type="match status" value="1"/>
</dbReference>
<comment type="caution">
    <text evidence="2">The sequence shown here is derived from an EMBL/GenBank/DDBJ whole genome shotgun (WGS) entry which is preliminary data.</text>
</comment>